<evidence type="ECO:0000256" key="7">
    <source>
        <dbReference type="ARBA" id="ARBA00048348"/>
    </source>
</evidence>
<evidence type="ECO:0000256" key="3">
    <source>
        <dbReference type="ARBA" id="ARBA00012925"/>
    </source>
</evidence>
<dbReference type="GO" id="GO:0004089">
    <property type="term" value="F:carbonate dehydratase activity"/>
    <property type="evidence" value="ECO:0007669"/>
    <property type="project" value="UniProtKB-UniRule"/>
</dbReference>
<dbReference type="AlphaFoldDB" id="A0A915DK03"/>
<dbReference type="PANTHER" id="PTHR18952:SF265">
    <property type="entry name" value="CARBONIC ANHYDRASE"/>
    <property type="match status" value="1"/>
</dbReference>
<reference evidence="11" key="1">
    <citation type="submission" date="2022-11" db="UniProtKB">
        <authorList>
            <consortium name="WormBaseParasite"/>
        </authorList>
    </citation>
    <scope>IDENTIFICATION</scope>
</reference>
<dbReference type="GO" id="GO:0008270">
    <property type="term" value="F:zinc ion binding"/>
    <property type="evidence" value="ECO:0007669"/>
    <property type="project" value="UniProtKB-UniRule"/>
</dbReference>
<dbReference type="InterPro" id="IPR036398">
    <property type="entry name" value="CA_dom_sf"/>
</dbReference>
<evidence type="ECO:0000256" key="2">
    <source>
        <dbReference type="ARBA" id="ARBA00010718"/>
    </source>
</evidence>
<dbReference type="Proteomes" id="UP000887574">
    <property type="component" value="Unplaced"/>
</dbReference>
<dbReference type="InterPro" id="IPR018338">
    <property type="entry name" value="Carbonic_anhydrase_a-class_CS"/>
</dbReference>
<dbReference type="WBParaSite" id="jg20388">
    <property type="protein sequence ID" value="jg20388"/>
    <property type="gene ID" value="jg20388"/>
</dbReference>
<organism evidence="10 11">
    <name type="scientific">Ditylenchus dipsaci</name>
    <dbReference type="NCBI Taxonomy" id="166011"/>
    <lineage>
        <taxon>Eukaryota</taxon>
        <taxon>Metazoa</taxon>
        <taxon>Ecdysozoa</taxon>
        <taxon>Nematoda</taxon>
        <taxon>Chromadorea</taxon>
        <taxon>Rhabditida</taxon>
        <taxon>Tylenchina</taxon>
        <taxon>Tylenchomorpha</taxon>
        <taxon>Sphaerularioidea</taxon>
        <taxon>Anguinidae</taxon>
        <taxon>Anguininae</taxon>
        <taxon>Ditylenchus</taxon>
    </lineage>
</organism>
<comment type="cofactor">
    <cofactor evidence="8">
        <name>Zn(2+)</name>
        <dbReference type="ChEBI" id="CHEBI:29105"/>
    </cofactor>
</comment>
<feature type="domain" description="Alpha-carbonic anhydrase" evidence="9">
    <location>
        <begin position="183"/>
        <end position="320"/>
    </location>
</feature>
<name>A0A915DK03_9BILA</name>
<dbReference type="PROSITE" id="PS51144">
    <property type="entry name" value="ALPHA_CA_2"/>
    <property type="match status" value="1"/>
</dbReference>
<evidence type="ECO:0000259" key="9">
    <source>
        <dbReference type="PROSITE" id="PS51144"/>
    </source>
</evidence>
<protein>
    <recommendedName>
        <fullName evidence="3 8">Carbonic anhydrase</fullName>
        <ecNumber evidence="3 8">4.2.1.1</ecNumber>
    </recommendedName>
</protein>
<dbReference type="InterPro" id="IPR023561">
    <property type="entry name" value="Carbonic_anhydrase_a-class"/>
</dbReference>
<keyword evidence="5 8" id="KW-0862">Zinc</keyword>
<evidence type="ECO:0000256" key="5">
    <source>
        <dbReference type="ARBA" id="ARBA00022833"/>
    </source>
</evidence>
<proteinExistence type="inferred from homology"/>
<sequence>MLHFWKYSSKMAADKEKPRKRDYIKKQIKIITEKSKIIAAQGEASTQYVIAATKNGNTIFRIVEKNIQENGKLVFLVDKPYFMTDSLQYTFVQGASKVLLPLAVILDTVKVGSIAGGWAGGAAGAYGGGEAGAAIGGTIGAFFGGIGAVPGAAVGAVCGTIVGAIGGGVGGSIAAEKVAQTVADQYYGVPLEDVEILKEENMKLWKRKSKKIIELTSQPDCRYHIQVPQLQPDHRRQLENIGHTLKFIPSDQSPNVEMEGGDLGGKYRFLQYHLHWSQKSGEGSEHSIAGLYYDAELHLVHYAIDDQGNATTKLAVLGIF</sequence>
<evidence type="ECO:0000256" key="8">
    <source>
        <dbReference type="RuleBase" id="RU367011"/>
    </source>
</evidence>
<comment type="catalytic activity">
    <reaction evidence="7 8">
        <text>hydrogencarbonate + H(+) = CO2 + H2O</text>
        <dbReference type="Rhea" id="RHEA:10748"/>
        <dbReference type="ChEBI" id="CHEBI:15377"/>
        <dbReference type="ChEBI" id="CHEBI:15378"/>
        <dbReference type="ChEBI" id="CHEBI:16526"/>
        <dbReference type="ChEBI" id="CHEBI:17544"/>
        <dbReference type="EC" id="4.2.1.1"/>
    </reaction>
</comment>
<comment type="similarity">
    <text evidence="2 8">Belongs to the alpha-carbonic anhydrase family.</text>
</comment>
<evidence type="ECO:0000313" key="10">
    <source>
        <dbReference type="Proteomes" id="UP000887574"/>
    </source>
</evidence>
<dbReference type="Pfam" id="PF00194">
    <property type="entry name" value="Carb_anhydrase"/>
    <property type="match status" value="1"/>
</dbReference>
<dbReference type="InterPro" id="IPR001148">
    <property type="entry name" value="CA_dom"/>
</dbReference>
<evidence type="ECO:0000313" key="11">
    <source>
        <dbReference type="WBParaSite" id="jg20388"/>
    </source>
</evidence>
<keyword evidence="6 8" id="KW-0456">Lyase</keyword>
<dbReference type="EC" id="4.2.1.1" evidence="3 8"/>
<keyword evidence="4 8" id="KW-0479">Metal-binding</keyword>
<evidence type="ECO:0000256" key="4">
    <source>
        <dbReference type="ARBA" id="ARBA00022723"/>
    </source>
</evidence>
<evidence type="ECO:0000256" key="6">
    <source>
        <dbReference type="ARBA" id="ARBA00023239"/>
    </source>
</evidence>
<dbReference type="SMART" id="SM01057">
    <property type="entry name" value="Carb_anhydrase"/>
    <property type="match status" value="1"/>
</dbReference>
<dbReference type="PROSITE" id="PS00162">
    <property type="entry name" value="ALPHA_CA_1"/>
    <property type="match status" value="1"/>
</dbReference>
<evidence type="ECO:0000256" key="1">
    <source>
        <dbReference type="ARBA" id="ARBA00002904"/>
    </source>
</evidence>
<dbReference type="SUPFAM" id="SSF51069">
    <property type="entry name" value="Carbonic anhydrase"/>
    <property type="match status" value="1"/>
</dbReference>
<comment type="function">
    <text evidence="1 8">Reversible hydration of carbon dioxide.</text>
</comment>
<dbReference type="Gene3D" id="3.10.200.10">
    <property type="entry name" value="Alpha carbonic anhydrase"/>
    <property type="match status" value="1"/>
</dbReference>
<dbReference type="PANTHER" id="PTHR18952">
    <property type="entry name" value="CARBONIC ANHYDRASE"/>
    <property type="match status" value="1"/>
</dbReference>
<accession>A0A915DK03</accession>
<keyword evidence="10" id="KW-1185">Reference proteome</keyword>